<protein>
    <recommendedName>
        <fullName evidence="17">Chlorophyll a-b binding protein, chloroplastic</fullName>
    </recommendedName>
</protein>
<evidence type="ECO:0000256" key="2">
    <source>
        <dbReference type="ARBA" id="ARBA00007259"/>
    </source>
</evidence>
<dbReference type="AlphaFoldDB" id="A0A540L3A0"/>
<evidence type="ECO:0000256" key="17">
    <source>
        <dbReference type="RuleBase" id="RU363080"/>
    </source>
</evidence>
<evidence type="ECO:0000256" key="5">
    <source>
        <dbReference type="ARBA" id="ARBA00022531"/>
    </source>
</evidence>
<dbReference type="PANTHER" id="PTHR21649">
    <property type="entry name" value="CHLOROPHYLL A/B BINDING PROTEIN"/>
    <property type="match status" value="1"/>
</dbReference>
<evidence type="ECO:0000256" key="6">
    <source>
        <dbReference type="ARBA" id="ARBA00022553"/>
    </source>
</evidence>
<keyword evidence="7 17" id="KW-0934">Plastid</keyword>
<feature type="binding site" evidence="16">
    <location>
        <position position="149"/>
    </location>
    <ligand>
        <name>chlorophyll a</name>
        <dbReference type="ChEBI" id="CHEBI:58416"/>
        <label>1</label>
    </ligand>
</feature>
<organism evidence="18 19">
    <name type="scientific">Malus baccata</name>
    <name type="common">Siberian crab apple</name>
    <name type="synonym">Pyrus baccata</name>
    <dbReference type="NCBI Taxonomy" id="106549"/>
    <lineage>
        <taxon>Eukaryota</taxon>
        <taxon>Viridiplantae</taxon>
        <taxon>Streptophyta</taxon>
        <taxon>Embryophyta</taxon>
        <taxon>Tracheophyta</taxon>
        <taxon>Spermatophyta</taxon>
        <taxon>Magnoliopsida</taxon>
        <taxon>eudicotyledons</taxon>
        <taxon>Gunneridae</taxon>
        <taxon>Pentapetalae</taxon>
        <taxon>rosids</taxon>
        <taxon>fabids</taxon>
        <taxon>Rosales</taxon>
        <taxon>Rosaceae</taxon>
        <taxon>Amygdaloideae</taxon>
        <taxon>Maleae</taxon>
        <taxon>Malus</taxon>
    </lineage>
</organism>
<evidence type="ECO:0000256" key="3">
    <source>
        <dbReference type="ARBA" id="ARBA00022494"/>
    </source>
</evidence>
<dbReference type="STRING" id="106549.A0A540L3A0"/>
<keyword evidence="14 17" id="KW-0793">Thylakoid</keyword>
<dbReference type="GO" id="GO:0009523">
    <property type="term" value="C:photosystem II"/>
    <property type="evidence" value="ECO:0007669"/>
    <property type="project" value="UniProtKB-KW"/>
</dbReference>
<keyword evidence="15 17" id="KW-0472">Membrane</keyword>
<dbReference type="GO" id="GO:0009522">
    <property type="term" value="C:photosystem I"/>
    <property type="evidence" value="ECO:0007669"/>
    <property type="project" value="UniProtKB-KW"/>
</dbReference>
<keyword evidence="9" id="KW-0479">Metal-binding</keyword>
<evidence type="ECO:0000256" key="4">
    <source>
        <dbReference type="ARBA" id="ARBA00022528"/>
    </source>
</evidence>
<keyword evidence="13 17" id="KW-0157">Chromophore</keyword>
<dbReference type="GO" id="GO:0009535">
    <property type="term" value="C:chloroplast thylakoid membrane"/>
    <property type="evidence" value="ECO:0007669"/>
    <property type="project" value="UniProtKB-SubCell"/>
</dbReference>
<name>A0A540L3A0_MALBA</name>
<feature type="binding site" evidence="16">
    <location>
        <position position="161"/>
    </location>
    <ligand>
        <name>chlorophyll a</name>
        <dbReference type="ChEBI" id="CHEBI:58416"/>
        <label>1</label>
    </ligand>
</feature>
<accession>A0A540L3A0</accession>
<keyword evidence="5 17" id="KW-0602">Photosynthesis</keyword>
<comment type="similarity">
    <text evidence="2 17">Belongs to the light-harvesting chlorophyll a/b-binding (LHC) protein family.</text>
</comment>
<dbReference type="InterPro" id="IPR022796">
    <property type="entry name" value="Chloroa_b-bind"/>
</dbReference>
<keyword evidence="3 16" id="KW-0148">Chlorophyll</keyword>
<evidence type="ECO:0000256" key="10">
    <source>
        <dbReference type="ARBA" id="ARBA00022836"/>
    </source>
</evidence>
<evidence type="ECO:0000313" key="19">
    <source>
        <dbReference type="Proteomes" id="UP000315295"/>
    </source>
</evidence>
<feature type="binding site" description="axial binding residue" evidence="16">
    <location>
        <position position="176"/>
    </location>
    <ligand>
        <name>chlorophyll b</name>
        <dbReference type="ChEBI" id="CHEBI:61721"/>
        <label>3</label>
    </ligand>
    <ligandPart>
        <name>Mg</name>
        <dbReference type="ChEBI" id="CHEBI:25107"/>
    </ligandPart>
</feature>
<evidence type="ECO:0000256" key="15">
    <source>
        <dbReference type="ARBA" id="ARBA00023136"/>
    </source>
</evidence>
<evidence type="ECO:0000313" key="18">
    <source>
        <dbReference type="EMBL" id="TQD80963.1"/>
    </source>
</evidence>
<evidence type="ECO:0000256" key="1">
    <source>
        <dbReference type="ARBA" id="ARBA00004334"/>
    </source>
</evidence>
<proteinExistence type="inferred from homology"/>
<keyword evidence="11" id="KW-0460">Magnesium</keyword>
<evidence type="ECO:0000256" key="14">
    <source>
        <dbReference type="ARBA" id="ARBA00023078"/>
    </source>
</evidence>
<evidence type="ECO:0000256" key="9">
    <source>
        <dbReference type="ARBA" id="ARBA00022723"/>
    </source>
</evidence>
<dbReference type="SUPFAM" id="SSF103511">
    <property type="entry name" value="Chlorophyll a-b binding protein"/>
    <property type="match status" value="1"/>
</dbReference>
<keyword evidence="4 17" id="KW-0150">Chloroplast</keyword>
<evidence type="ECO:0000256" key="12">
    <source>
        <dbReference type="ARBA" id="ARBA00022989"/>
    </source>
</evidence>
<evidence type="ECO:0000256" key="13">
    <source>
        <dbReference type="ARBA" id="ARBA00022991"/>
    </source>
</evidence>
<comment type="function">
    <text evidence="17">The light-harvesting complex (LHC) functions as a light receptor, it captures and delivers excitation energy to photosystems with which it is closely associated.</text>
</comment>
<reference evidence="18 19" key="1">
    <citation type="journal article" date="2019" name="G3 (Bethesda)">
        <title>Sequencing of a Wild Apple (Malus baccata) Genome Unravels the Differences Between Cultivated and Wild Apple Species Regarding Disease Resistance and Cold Tolerance.</title>
        <authorList>
            <person name="Chen X."/>
        </authorList>
    </citation>
    <scope>NUCLEOTIDE SEQUENCE [LARGE SCALE GENOMIC DNA]</scope>
    <source>
        <strain evidence="19">cv. Shandingzi</strain>
        <tissue evidence="18">Leaves</tissue>
    </source>
</reference>
<comment type="subcellular location">
    <subcellularLocation>
        <location evidence="1 17">Plastid</location>
        <location evidence="1 17">Chloroplast thylakoid membrane</location>
    </subcellularLocation>
</comment>
<dbReference type="Pfam" id="PF00504">
    <property type="entry name" value="Chloroa_b-bind"/>
    <property type="match status" value="1"/>
</dbReference>
<feature type="binding site" evidence="16">
    <location>
        <position position="147"/>
    </location>
    <ligand>
        <name>chlorophyll a</name>
        <dbReference type="ChEBI" id="CHEBI:58416"/>
        <label>1</label>
    </ligand>
</feature>
<feature type="transmembrane region" description="Helical" evidence="17">
    <location>
        <begin position="34"/>
        <end position="60"/>
    </location>
</feature>
<keyword evidence="10 17" id="KW-0603">Photosystem I</keyword>
<sequence length="198" mass="22199">MHCGKLCTYFNRRLKKLKPRIPISRKKFAGPFPLSYSLVFTIHAIFQTILIGLFATSLLLSFDRVFSLRFQFVGIKLSPSDLKFQKTKELDSTDLLSQLPALRWLLSPFLTASEVTDPLYPGGSFDPLGIAEDPEAFSDLKVNELKNGRLATFSMFRFFVQAIVTGKGPIENLADHLADPVYNNAWSYATNFAPGQLG</sequence>
<dbReference type="EMBL" id="VIEB01000787">
    <property type="protein sequence ID" value="TQD80963.1"/>
    <property type="molecule type" value="Genomic_DNA"/>
</dbReference>
<dbReference type="InterPro" id="IPR001344">
    <property type="entry name" value="Chloro_AB-bd_pln"/>
</dbReference>
<keyword evidence="17" id="KW-0604">Photosystem II</keyword>
<evidence type="ECO:0000256" key="16">
    <source>
        <dbReference type="PIRSR" id="PIRSR601344-1"/>
    </source>
</evidence>
<feature type="binding site" evidence="16">
    <location>
        <position position="144"/>
    </location>
    <ligand>
        <name>chlorophyll a</name>
        <dbReference type="ChEBI" id="CHEBI:58416"/>
        <label>1</label>
    </ligand>
</feature>
<dbReference type="GO" id="GO:0009765">
    <property type="term" value="P:photosynthesis, light harvesting"/>
    <property type="evidence" value="ECO:0007669"/>
    <property type="project" value="InterPro"/>
</dbReference>
<keyword evidence="6" id="KW-0597">Phosphoprotein</keyword>
<evidence type="ECO:0000256" key="8">
    <source>
        <dbReference type="ARBA" id="ARBA00022692"/>
    </source>
</evidence>
<evidence type="ECO:0000256" key="11">
    <source>
        <dbReference type="ARBA" id="ARBA00022842"/>
    </source>
</evidence>
<keyword evidence="12 17" id="KW-1133">Transmembrane helix</keyword>
<dbReference type="GO" id="GO:0046872">
    <property type="term" value="F:metal ion binding"/>
    <property type="evidence" value="ECO:0007669"/>
    <property type="project" value="UniProtKB-KW"/>
</dbReference>
<feature type="binding site" description="axial binding residue" evidence="16">
    <location>
        <position position="192"/>
    </location>
    <ligand>
        <name>chlorophyll b</name>
        <dbReference type="ChEBI" id="CHEBI:61721"/>
        <label>1</label>
    </ligand>
    <ligandPart>
        <name>Mg</name>
        <dbReference type="ChEBI" id="CHEBI:25107"/>
    </ligandPart>
</feature>
<evidence type="ECO:0000256" key="7">
    <source>
        <dbReference type="ARBA" id="ARBA00022640"/>
    </source>
</evidence>
<dbReference type="GO" id="GO:0016168">
    <property type="term" value="F:chlorophyll binding"/>
    <property type="evidence" value="ECO:0007669"/>
    <property type="project" value="UniProtKB-KW"/>
</dbReference>
<feature type="binding site" evidence="16">
    <location>
        <position position="185"/>
    </location>
    <ligand>
        <name>chlorophyll b</name>
        <dbReference type="ChEBI" id="CHEBI:61721"/>
        <label>2</label>
    </ligand>
</feature>
<dbReference type="Proteomes" id="UP000315295">
    <property type="component" value="Unassembled WGS sequence"/>
</dbReference>
<keyword evidence="19" id="KW-1185">Reference proteome</keyword>
<dbReference type="Gene3D" id="1.10.3460.10">
    <property type="entry name" value="Chlorophyll a/b binding protein domain"/>
    <property type="match status" value="1"/>
</dbReference>
<keyword evidence="8 17" id="KW-0812">Transmembrane</keyword>
<comment type="caution">
    <text evidence="18">The sequence shown here is derived from an EMBL/GenBank/DDBJ whole genome shotgun (WGS) entry which is preliminary data.</text>
</comment>
<gene>
    <name evidence="18" type="ORF">C1H46_033478</name>
</gene>